<sequence>MHLLDGGLATGCRDWPDACAAPRACRGGVDVDRVLGGGLGSMVGNARHGSRWYRQPPPPPSGSHRLSHIQRSRRRAVRIGSACLRAAGWAYLPRFQ</sequence>
<protein>
    <submittedName>
        <fullName evidence="2">Uncharacterized protein</fullName>
    </submittedName>
</protein>
<dbReference type="AlphaFoldDB" id="A0A1V3WAF1"/>
<reference evidence="2 3" key="1">
    <citation type="submission" date="2017-02" db="EMBL/GenBank/DDBJ databases">
        <title>Complete genome sequences of Mycobacterium kansasii strains isolated from rhesus macaques.</title>
        <authorList>
            <person name="Panda A."/>
            <person name="Nagaraj S."/>
            <person name="Zhao X."/>
            <person name="Tettelin H."/>
            <person name="Detolla L.J."/>
        </authorList>
    </citation>
    <scope>NUCLEOTIDE SEQUENCE [LARGE SCALE GENOMIC DNA]</scope>
    <source>
        <strain evidence="2 3">11-3813</strain>
    </source>
</reference>
<accession>A0A1V3WAF1</accession>
<organism evidence="2 3">
    <name type="scientific">Mycobacterium kansasii</name>
    <dbReference type="NCBI Taxonomy" id="1768"/>
    <lineage>
        <taxon>Bacteria</taxon>
        <taxon>Bacillati</taxon>
        <taxon>Actinomycetota</taxon>
        <taxon>Actinomycetes</taxon>
        <taxon>Mycobacteriales</taxon>
        <taxon>Mycobacteriaceae</taxon>
        <taxon>Mycobacterium</taxon>
    </lineage>
</organism>
<evidence type="ECO:0000313" key="3">
    <source>
        <dbReference type="Proteomes" id="UP000189229"/>
    </source>
</evidence>
<evidence type="ECO:0000313" key="2">
    <source>
        <dbReference type="EMBL" id="OOK63935.1"/>
    </source>
</evidence>
<evidence type="ECO:0000256" key="1">
    <source>
        <dbReference type="SAM" id="MobiDB-lite"/>
    </source>
</evidence>
<gene>
    <name evidence="2" type="ORF">BZL30_9358</name>
</gene>
<dbReference type="EMBL" id="MVBM01000014">
    <property type="protein sequence ID" value="OOK63935.1"/>
    <property type="molecule type" value="Genomic_DNA"/>
</dbReference>
<proteinExistence type="predicted"/>
<feature type="region of interest" description="Disordered" evidence="1">
    <location>
        <begin position="46"/>
        <end position="71"/>
    </location>
</feature>
<dbReference type="Proteomes" id="UP000189229">
    <property type="component" value="Unassembled WGS sequence"/>
</dbReference>
<comment type="caution">
    <text evidence="2">The sequence shown here is derived from an EMBL/GenBank/DDBJ whole genome shotgun (WGS) entry which is preliminary data.</text>
</comment>
<name>A0A1V3WAF1_MYCKA</name>